<keyword evidence="3" id="KW-1185">Reference proteome</keyword>
<dbReference type="SUPFAM" id="SSF56935">
    <property type="entry name" value="Porins"/>
    <property type="match status" value="1"/>
</dbReference>
<reference evidence="3" key="1">
    <citation type="submission" date="2016-10" db="EMBL/GenBank/DDBJ databases">
        <authorList>
            <person name="Varghese N."/>
            <person name="Submissions S."/>
        </authorList>
    </citation>
    <scope>NUCLEOTIDE SEQUENCE [LARGE SCALE GENOMIC DNA]</scope>
    <source>
        <strain evidence="3">DSM 22376</strain>
    </source>
</reference>
<dbReference type="EMBL" id="FNRD01000001">
    <property type="protein sequence ID" value="SDZ88953.1"/>
    <property type="molecule type" value="Genomic_DNA"/>
</dbReference>
<dbReference type="RefSeq" id="WP_091083320.1">
    <property type="nucleotide sequence ID" value="NZ_FNRD01000001.1"/>
</dbReference>
<dbReference type="Gene3D" id="2.40.160.60">
    <property type="entry name" value="Outer membrane protein transport protein (OMPP1/FadL/TodX)"/>
    <property type="match status" value="1"/>
</dbReference>
<evidence type="ECO:0000313" key="3">
    <source>
        <dbReference type="Proteomes" id="UP000198951"/>
    </source>
</evidence>
<proteinExistence type="predicted"/>
<sequence>MKNKIVFAGFFIFLVTTAFSQSISSSPYSIYGLGSLYDSDFGSNASIGSSGIALPSSSSINNLNPASLGFMAQNHFLFDVGGKSIFSSYENGSNKESRNNIQFSHIALAFPVTPKSAVSLALKPYSSATYKISNLLLPVENSTEGYILDAAGTGGLNDVSISYGYKIGKKLSLGLSTNFLFGNITDDRSYTVANSVTSINKTSYYNGARVSLGGQVQIDSTLAFGVNVKSPSQVKASKTQSVVSYNASTLTSTTVETDTDYDVNDYYLPLEVGVGFSKIFKNNLNLTMDYSKSLWNSTSQSDLYGTYINQDKFAMGFSYNKTNSIRTYFDRIKYSTGFNYDTGFLEIDNKRISNVAFSVGVSLPVENRTFSALNVTYSYGQKGSISNGLIKENYHKISVNLSLDAIWFVKRKFD</sequence>
<protein>
    <recommendedName>
        <fullName evidence="4">Long-chain fatty acid transport protein</fullName>
    </recommendedName>
</protein>
<dbReference type="AlphaFoldDB" id="A0A1H3WP93"/>
<dbReference type="Proteomes" id="UP000198951">
    <property type="component" value="Unassembled WGS sequence"/>
</dbReference>
<keyword evidence="1" id="KW-0732">Signal</keyword>
<evidence type="ECO:0000256" key="1">
    <source>
        <dbReference type="SAM" id="SignalP"/>
    </source>
</evidence>
<dbReference type="STRING" id="150146.SAMN05443667_101175"/>
<name>A0A1H3WP93_9FLAO</name>
<gene>
    <name evidence="2" type="ORF">SAMN05443667_101175</name>
</gene>
<accession>A0A1H3WP93</accession>
<evidence type="ECO:0000313" key="2">
    <source>
        <dbReference type="EMBL" id="SDZ88953.1"/>
    </source>
</evidence>
<dbReference type="OrthoDB" id="1491239at2"/>
<feature type="signal peptide" evidence="1">
    <location>
        <begin position="1"/>
        <end position="20"/>
    </location>
</feature>
<evidence type="ECO:0008006" key="4">
    <source>
        <dbReference type="Google" id="ProtNLM"/>
    </source>
</evidence>
<organism evidence="2 3">
    <name type="scientific">Flavobacterium gillisiae</name>
    <dbReference type="NCBI Taxonomy" id="150146"/>
    <lineage>
        <taxon>Bacteria</taxon>
        <taxon>Pseudomonadati</taxon>
        <taxon>Bacteroidota</taxon>
        <taxon>Flavobacteriia</taxon>
        <taxon>Flavobacteriales</taxon>
        <taxon>Flavobacteriaceae</taxon>
        <taxon>Flavobacterium</taxon>
    </lineage>
</organism>
<feature type="chain" id="PRO_5011541563" description="Long-chain fatty acid transport protein" evidence="1">
    <location>
        <begin position="21"/>
        <end position="414"/>
    </location>
</feature>